<dbReference type="InterPro" id="IPR009908">
    <property type="entry name" value="Methylamine_util_MauE"/>
</dbReference>
<gene>
    <name evidence="7" type="ORF">DSM101010T_02300</name>
</gene>
<feature type="transmembrane region" description="Helical" evidence="5">
    <location>
        <begin position="44"/>
        <end position="66"/>
    </location>
</feature>
<keyword evidence="2 5" id="KW-0812">Transmembrane</keyword>
<dbReference type="Proteomes" id="UP000503840">
    <property type="component" value="Unassembled WGS sequence"/>
</dbReference>
<dbReference type="GO" id="GO:0016020">
    <property type="term" value="C:membrane"/>
    <property type="evidence" value="ECO:0007669"/>
    <property type="project" value="UniProtKB-SubCell"/>
</dbReference>
<sequence>MKSLLPLVVRLALAAVYIYAGVGKLMDIEAFARVVEEYRILPQPLPALVALVLPLVEVVAGAALVFNVRGSLTAITGMTVLFMGVLAYAIAAGLTIGDCGCFEPGELPEGVEDGSMLKTAFWRDAGLLLGCLYLYWSGRSDSNVMSCQEIEETV</sequence>
<dbReference type="UniPathway" id="UPA00895"/>
<evidence type="ECO:0000313" key="8">
    <source>
        <dbReference type="Proteomes" id="UP000503840"/>
    </source>
</evidence>
<dbReference type="EMBL" id="BLVO01000004">
    <property type="protein sequence ID" value="GFM31865.1"/>
    <property type="molecule type" value="Genomic_DNA"/>
</dbReference>
<reference evidence="7 8" key="1">
    <citation type="submission" date="2020-05" db="EMBL/GenBank/DDBJ databases">
        <title>Draft genome sequence of Desulfovibrio sp. strain HN2T.</title>
        <authorList>
            <person name="Ueno A."/>
            <person name="Tamazawa S."/>
            <person name="Tamamura S."/>
            <person name="Murakami T."/>
            <person name="Kiyama T."/>
            <person name="Inomata H."/>
            <person name="Amano Y."/>
            <person name="Miyakawa K."/>
            <person name="Tamaki H."/>
            <person name="Naganuma T."/>
            <person name="Kaneko K."/>
        </authorList>
    </citation>
    <scope>NUCLEOTIDE SEQUENCE [LARGE SCALE GENOMIC DNA]</scope>
    <source>
        <strain evidence="7 8">HN2</strain>
    </source>
</reference>
<proteinExistence type="predicted"/>
<feature type="transmembrane region" description="Helical" evidence="5">
    <location>
        <begin position="78"/>
        <end position="96"/>
    </location>
</feature>
<evidence type="ECO:0000256" key="3">
    <source>
        <dbReference type="ARBA" id="ARBA00022989"/>
    </source>
</evidence>
<evidence type="ECO:0000259" key="6">
    <source>
        <dbReference type="Pfam" id="PF07291"/>
    </source>
</evidence>
<feature type="transmembrane region" description="Helical" evidence="5">
    <location>
        <begin position="116"/>
        <end position="136"/>
    </location>
</feature>
<comment type="caution">
    <text evidence="7">The sequence shown here is derived from an EMBL/GenBank/DDBJ whole genome shotgun (WGS) entry which is preliminary data.</text>
</comment>
<evidence type="ECO:0000256" key="5">
    <source>
        <dbReference type="SAM" id="Phobius"/>
    </source>
</evidence>
<keyword evidence="4 5" id="KW-0472">Membrane</keyword>
<accession>A0A7J0BFB9</accession>
<comment type="subcellular location">
    <subcellularLocation>
        <location evidence="1">Membrane</location>
        <topology evidence="1">Multi-pass membrane protein</topology>
    </subcellularLocation>
</comment>
<feature type="domain" description="Methylamine utilisation protein MauE" evidence="6">
    <location>
        <begin position="4"/>
        <end position="136"/>
    </location>
</feature>
<dbReference type="Pfam" id="PF07291">
    <property type="entry name" value="MauE"/>
    <property type="match status" value="1"/>
</dbReference>
<evidence type="ECO:0000313" key="7">
    <source>
        <dbReference type="EMBL" id="GFM31865.1"/>
    </source>
</evidence>
<evidence type="ECO:0000256" key="2">
    <source>
        <dbReference type="ARBA" id="ARBA00022692"/>
    </source>
</evidence>
<keyword evidence="3 5" id="KW-1133">Transmembrane helix</keyword>
<protein>
    <recommendedName>
        <fullName evidence="6">Methylamine utilisation protein MauE domain-containing protein</fullName>
    </recommendedName>
</protein>
<keyword evidence="8" id="KW-1185">Reference proteome</keyword>
<dbReference type="GO" id="GO:0030416">
    <property type="term" value="P:methylamine metabolic process"/>
    <property type="evidence" value="ECO:0007669"/>
    <property type="project" value="InterPro"/>
</dbReference>
<organism evidence="7 8">
    <name type="scientific">Desulfovibrio subterraneus</name>
    <dbReference type="NCBI Taxonomy" id="2718620"/>
    <lineage>
        <taxon>Bacteria</taxon>
        <taxon>Pseudomonadati</taxon>
        <taxon>Thermodesulfobacteriota</taxon>
        <taxon>Desulfovibrionia</taxon>
        <taxon>Desulfovibrionales</taxon>
        <taxon>Desulfovibrionaceae</taxon>
        <taxon>Desulfovibrio</taxon>
    </lineage>
</organism>
<evidence type="ECO:0000256" key="1">
    <source>
        <dbReference type="ARBA" id="ARBA00004141"/>
    </source>
</evidence>
<evidence type="ECO:0000256" key="4">
    <source>
        <dbReference type="ARBA" id="ARBA00023136"/>
    </source>
</evidence>
<name>A0A7J0BFB9_9BACT</name>
<dbReference type="AlphaFoldDB" id="A0A7J0BFB9"/>